<feature type="transmembrane region" description="Helical" evidence="11">
    <location>
        <begin position="640"/>
        <end position="665"/>
    </location>
</feature>
<keyword evidence="3 11" id="KW-0812">Transmembrane</keyword>
<keyword evidence="5 11" id="KW-1133">Transmembrane helix</keyword>
<dbReference type="InterPro" id="IPR028082">
    <property type="entry name" value="Peripla_BP_I"/>
</dbReference>
<dbReference type="InterPro" id="IPR017979">
    <property type="entry name" value="GPCR_3_CS"/>
</dbReference>
<proteinExistence type="predicted"/>
<dbReference type="GeneID" id="107113632"/>
<dbReference type="InterPro" id="IPR011500">
    <property type="entry name" value="GPCR_3_9-Cys_dom"/>
</dbReference>
<dbReference type="PRINTS" id="PR01535">
    <property type="entry name" value="VOMERONASL2R"/>
</dbReference>
<evidence type="ECO:0000256" key="11">
    <source>
        <dbReference type="SAM" id="Phobius"/>
    </source>
</evidence>
<feature type="domain" description="G-protein coupled receptors family 3 profile" evidence="13">
    <location>
        <begin position="570"/>
        <end position="834"/>
    </location>
</feature>
<dbReference type="Pfam" id="PF00003">
    <property type="entry name" value="7tm_3"/>
    <property type="match status" value="1"/>
</dbReference>
<evidence type="ECO:0000256" key="10">
    <source>
        <dbReference type="ARBA" id="ARBA00023224"/>
    </source>
</evidence>
<dbReference type="InterPro" id="IPR000337">
    <property type="entry name" value="GPCR_3"/>
</dbReference>
<dbReference type="PROSITE" id="PS00981">
    <property type="entry name" value="G_PROTEIN_RECEP_F3_3"/>
    <property type="match status" value="1"/>
</dbReference>
<name>A0ABM1K9S7_GEKJA</name>
<dbReference type="InterPro" id="IPR000068">
    <property type="entry name" value="GPCR_3_Ca_sens_rcpt-rel"/>
</dbReference>
<dbReference type="CDD" id="cd15283">
    <property type="entry name" value="7tmC_V2R_pheromone"/>
    <property type="match status" value="1"/>
</dbReference>
<dbReference type="Pfam" id="PF01094">
    <property type="entry name" value="ANF_receptor"/>
    <property type="match status" value="1"/>
</dbReference>
<evidence type="ECO:0000259" key="13">
    <source>
        <dbReference type="PROSITE" id="PS50259"/>
    </source>
</evidence>
<evidence type="ECO:0000256" key="7">
    <source>
        <dbReference type="ARBA" id="ARBA00023136"/>
    </source>
</evidence>
<keyword evidence="8" id="KW-0675">Receptor</keyword>
<evidence type="ECO:0000256" key="9">
    <source>
        <dbReference type="ARBA" id="ARBA00023180"/>
    </source>
</evidence>
<dbReference type="InterPro" id="IPR001828">
    <property type="entry name" value="ANF_lig-bd_rcpt"/>
</dbReference>
<dbReference type="PANTHER" id="PTHR24061">
    <property type="entry name" value="CALCIUM-SENSING RECEPTOR-RELATED"/>
    <property type="match status" value="1"/>
</dbReference>
<comment type="subcellular location">
    <subcellularLocation>
        <location evidence="1">Cell membrane</location>
        <topology evidence="1">Multi-pass membrane protein</topology>
    </subcellularLocation>
</comment>
<dbReference type="RefSeq" id="XP_015270464.1">
    <property type="nucleotide sequence ID" value="XM_015414978.1"/>
</dbReference>
<evidence type="ECO:0000313" key="15">
    <source>
        <dbReference type="RefSeq" id="XP_015270464.1"/>
    </source>
</evidence>
<feature type="transmembrane region" description="Helical" evidence="11">
    <location>
        <begin position="570"/>
        <end position="593"/>
    </location>
</feature>
<dbReference type="Proteomes" id="UP000694871">
    <property type="component" value="Unplaced"/>
</dbReference>
<reference evidence="15" key="1">
    <citation type="submission" date="2025-08" db="UniProtKB">
        <authorList>
            <consortium name="RefSeq"/>
        </authorList>
    </citation>
    <scope>IDENTIFICATION</scope>
</reference>
<keyword evidence="4 12" id="KW-0732">Signal</keyword>
<protein>
    <submittedName>
        <fullName evidence="15">Vomeronasal type-2 receptor 26-like</fullName>
    </submittedName>
</protein>
<organism evidence="14 15">
    <name type="scientific">Gekko japonicus</name>
    <name type="common">Schlegel's Japanese gecko</name>
    <dbReference type="NCBI Taxonomy" id="146911"/>
    <lineage>
        <taxon>Eukaryota</taxon>
        <taxon>Metazoa</taxon>
        <taxon>Chordata</taxon>
        <taxon>Craniata</taxon>
        <taxon>Vertebrata</taxon>
        <taxon>Euteleostomi</taxon>
        <taxon>Lepidosauria</taxon>
        <taxon>Squamata</taxon>
        <taxon>Bifurcata</taxon>
        <taxon>Gekkota</taxon>
        <taxon>Gekkonidae</taxon>
        <taxon>Gekkoninae</taxon>
        <taxon>Gekko</taxon>
    </lineage>
</organism>
<feature type="signal peptide" evidence="12">
    <location>
        <begin position="1"/>
        <end position="18"/>
    </location>
</feature>
<evidence type="ECO:0000313" key="14">
    <source>
        <dbReference type="Proteomes" id="UP000694871"/>
    </source>
</evidence>
<feature type="transmembrane region" description="Helical" evidence="11">
    <location>
        <begin position="608"/>
        <end position="628"/>
    </location>
</feature>
<keyword evidence="7 11" id="KW-0472">Membrane</keyword>
<evidence type="ECO:0000256" key="12">
    <source>
        <dbReference type="SAM" id="SignalP"/>
    </source>
</evidence>
<sequence length="838" mass="94240">MMLLVASVLVLLVQVVCKSSFQCSTSRPPPIVHKYYQSGDLLIAGIISYVFKFSDSVKFEVHPSPSSSDSIVYFSPSLTYHAAMELLSTKGRLIPNYKCDNQNNLVAVLEGPNSNLCFYVADILCPFKIPQLLYGSAPAMTNKNEAAFLYKMFPSWANQYTGILKLLLYFRWIWVGVIYVDEHEQQFVEEVLPIFSKCGICFDFIERFPAITFLTSLSEKVVGNNDLSTLVMESTAKAVVVHGEIQTIIVLRFLLRAAEFKEIPMRTKAKVWILTAQVDFTSIAVQRTWDLDFIHGALSFAVHSREVLAFGQFLRARDPASEKKDGFIGDFWKQAFSCSLPGTTGAMIDEDICTGEEKLESLPGSVFEMSMTDHSYSIYTAVYVVAHALHAMYSSMLNHRTLAYGGRKKLLNQQLWQFHGFLKRVSFNNSAGDLVSFDQNMEMVAGLDIINWVTFPNQTFLRAKVGRIDPKAPEDKVLTIHEDAIIWPHMFNQVQPLSLCNDRCHSGHNKRTKEGKPFCCYDCFPCPEGKISNLEDTNDCFQCPEDQYPNTNKDLCLQKPISFLSYEEPVGITLASSALSFPFMAALVLAVFIKNQDTPIVKANNRNLSYLLLVSLLLSFLCALLFIGRPEKLSCLLQQTTFGIIFSVAISCLLAKTIIVVLAFLATKPGSRMRNWVGKQLASSIVLCCSFLQTTICTMWLVTSPPFPDFDMHSMTEEMILKCNEGSVTMFYSVLGYLGFLATVSFTVAFLGRKLPDSFNEAKFITFSMLVFCSVWLTFVPTYLSTKGKYMVAVEVFSILASSAGLLACIFFPKCYIIVMRPKLNTKVQIMRRPNERI</sequence>
<evidence type="ECO:0000256" key="1">
    <source>
        <dbReference type="ARBA" id="ARBA00004651"/>
    </source>
</evidence>
<evidence type="ECO:0000256" key="8">
    <source>
        <dbReference type="ARBA" id="ARBA00023170"/>
    </source>
</evidence>
<evidence type="ECO:0000256" key="4">
    <source>
        <dbReference type="ARBA" id="ARBA00022729"/>
    </source>
</evidence>
<dbReference type="InterPro" id="IPR038550">
    <property type="entry name" value="GPCR_3_9-Cys_sf"/>
</dbReference>
<dbReference type="Gene3D" id="3.40.50.2300">
    <property type="match status" value="2"/>
</dbReference>
<feature type="chain" id="PRO_5047472448" evidence="12">
    <location>
        <begin position="19"/>
        <end position="838"/>
    </location>
</feature>
<dbReference type="InterPro" id="IPR017978">
    <property type="entry name" value="GPCR_3_C"/>
</dbReference>
<evidence type="ECO:0000256" key="3">
    <source>
        <dbReference type="ARBA" id="ARBA00022692"/>
    </source>
</evidence>
<feature type="transmembrane region" description="Helical" evidence="11">
    <location>
        <begin position="730"/>
        <end position="752"/>
    </location>
</feature>
<gene>
    <name evidence="15" type="primary">LOC107113632</name>
</gene>
<keyword evidence="6" id="KW-0297">G-protein coupled receptor</keyword>
<feature type="transmembrane region" description="Helical" evidence="11">
    <location>
        <begin position="685"/>
        <end position="703"/>
    </location>
</feature>
<keyword evidence="10" id="KW-0807">Transducer</keyword>
<dbReference type="SUPFAM" id="SSF53822">
    <property type="entry name" value="Periplasmic binding protein-like I"/>
    <property type="match status" value="1"/>
</dbReference>
<feature type="transmembrane region" description="Helical" evidence="11">
    <location>
        <begin position="764"/>
        <end position="784"/>
    </location>
</feature>
<evidence type="ECO:0000256" key="5">
    <source>
        <dbReference type="ARBA" id="ARBA00022989"/>
    </source>
</evidence>
<keyword evidence="2" id="KW-1003">Cell membrane</keyword>
<dbReference type="PANTHER" id="PTHR24061:SF599">
    <property type="entry name" value="G-PROTEIN COUPLED RECEPTORS FAMILY 3 PROFILE DOMAIN-CONTAINING PROTEIN"/>
    <property type="match status" value="1"/>
</dbReference>
<dbReference type="PRINTS" id="PR00248">
    <property type="entry name" value="GPCRMGR"/>
</dbReference>
<evidence type="ECO:0000256" key="6">
    <source>
        <dbReference type="ARBA" id="ARBA00023040"/>
    </source>
</evidence>
<keyword evidence="14" id="KW-1185">Reference proteome</keyword>
<keyword evidence="9" id="KW-0325">Glycoprotein</keyword>
<feature type="transmembrane region" description="Helical" evidence="11">
    <location>
        <begin position="790"/>
        <end position="813"/>
    </location>
</feature>
<dbReference type="Gene3D" id="2.10.50.30">
    <property type="entry name" value="GPCR, family 3, nine cysteines domain"/>
    <property type="match status" value="1"/>
</dbReference>
<accession>A0ABM1K9S7</accession>
<evidence type="ECO:0000256" key="2">
    <source>
        <dbReference type="ARBA" id="ARBA00022475"/>
    </source>
</evidence>
<dbReference type="InterPro" id="IPR004073">
    <property type="entry name" value="GPCR_3_vmron_rcpt_2"/>
</dbReference>
<dbReference type="PROSITE" id="PS50259">
    <property type="entry name" value="G_PROTEIN_RECEP_F3_4"/>
    <property type="match status" value="1"/>
</dbReference>
<dbReference type="Pfam" id="PF07562">
    <property type="entry name" value="NCD3G"/>
    <property type="match status" value="1"/>
</dbReference>